<dbReference type="InterPro" id="IPR032675">
    <property type="entry name" value="LRR_dom_sf"/>
</dbReference>
<dbReference type="InterPro" id="IPR055320">
    <property type="entry name" value="CEP72-like"/>
</dbReference>
<dbReference type="FunFam" id="3.80.10.10:FF:000489">
    <property type="entry name" value="Centrosomal protein of 72 kDa"/>
    <property type="match status" value="1"/>
</dbReference>
<dbReference type="GeneID" id="117664916"/>
<dbReference type="KEGG" id="pgut:117664916"/>
<dbReference type="OMA" id="HPRAKCT"/>
<evidence type="ECO:0000259" key="10">
    <source>
        <dbReference type="SMART" id="SM00446"/>
    </source>
</evidence>
<reference evidence="12" key="1">
    <citation type="submission" date="2025-08" db="UniProtKB">
        <authorList>
            <consortium name="RefSeq"/>
        </authorList>
    </citation>
    <scope>IDENTIFICATION</scope>
    <source>
        <tissue evidence="12">Blood</tissue>
    </source>
</reference>
<keyword evidence="4" id="KW-0677">Repeat</keyword>
<keyword evidence="11" id="KW-1185">Reference proteome</keyword>
<evidence type="ECO:0000256" key="5">
    <source>
        <dbReference type="ARBA" id="ARBA00023054"/>
    </source>
</evidence>
<name>A0A6P9BX03_PANGU</name>
<keyword evidence="3" id="KW-0433">Leucine-rich repeat</keyword>
<evidence type="ECO:0000256" key="6">
    <source>
        <dbReference type="ARBA" id="ARBA00023212"/>
    </source>
</evidence>
<feature type="coiled-coil region" evidence="9">
    <location>
        <begin position="390"/>
        <end position="442"/>
    </location>
</feature>
<keyword evidence="5 9" id="KW-0175">Coiled coil</keyword>
<dbReference type="PANTHER" id="PTHR23311:SF7">
    <property type="entry name" value="CENTROSOMAL PROTEIN OF 72 KDA"/>
    <property type="match status" value="1"/>
</dbReference>
<gene>
    <name evidence="12" type="primary">CEP72</name>
</gene>
<evidence type="ECO:0000313" key="12">
    <source>
        <dbReference type="RefSeq" id="XP_034272251.1"/>
    </source>
</evidence>
<dbReference type="InParanoid" id="A0A6P9BX03"/>
<evidence type="ECO:0000256" key="3">
    <source>
        <dbReference type="ARBA" id="ARBA00022614"/>
    </source>
</evidence>
<dbReference type="CTD" id="55722"/>
<comment type="subcellular location">
    <subcellularLocation>
        <location evidence="1">Cytoplasm</location>
        <location evidence="1">Cytoskeleton</location>
        <location evidence="1">Microtubule organizing center</location>
        <location evidence="1">Centrosome</location>
    </subcellularLocation>
</comment>
<evidence type="ECO:0000313" key="11">
    <source>
        <dbReference type="Proteomes" id="UP001652622"/>
    </source>
</evidence>
<dbReference type="InterPro" id="IPR001611">
    <property type="entry name" value="Leu-rich_rpt"/>
</dbReference>
<dbReference type="InterPro" id="IPR003603">
    <property type="entry name" value="U2A'_phosphoprotein32A_C"/>
</dbReference>
<evidence type="ECO:0000256" key="7">
    <source>
        <dbReference type="ARBA" id="ARBA00061023"/>
    </source>
</evidence>
<evidence type="ECO:0000256" key="1">
    <source>
        <dbReference type="ARBA" id="ARBA00004300"/>
    </source>
</evidence>
<feature type="domain" description="U2A'/phosphoprotein 32 family A C-terminal" evidence="10">
    <location>
        <begin position="124"/>
        <end position="142"/>
    </location>
</feature>
<comment type="similarity">
    <text evidence="7">Belongs to the CEP72 family.</text>
</comment>
<accession>A0A6P9BX03</accession>
<dbReference type="PANTHER" id="PTHR23311">
    <property type="entry name" value="HEAT SHOCK REGULATED 2"/>
    <property type="match status" value="1"/>
</dbReference>
<dbReference type="PROSITE" id="PS51450">
    <property type="entry name" value="LRR"/>
    <property type="match status" value="2"/>
</dbReference>
<evidence type="ECO:0000256" key="2">
    <source>
        <dbReference type="ARBA" id="ARBA00022490"/>
    </source>
</evidence>
<protein>
    <recommendedName>
        <fullName evidence="8">Centrosomal protein of 72 kDa</fullName>
    </recommendedName>
</protein>
<dbReference type="Gene3D" id="3.80.10.10">
    <property type="entry name" value="Ribonuclease Inhibitor"/>
    <property type="match status" value="1"/>
</dbReference>
<dbReference type="GO" id="GO:0034451">
    <property type="term" value="C:centriolar satellite"/>
    <property type="evidence" value="ECO:0007669"/>
    <property type="project" value="UniProtKB-ARBA"/>
</dbReference>
<dbReference type="SUPFAM" id="SSF52058">
    <property type="entry name" value="L domain-like"/>
    <property type="match status" value="1"/>
</dbReference>
<keyword evidence="2" id="KW-0963">Cytoplasm</keyword>
<evidence type="ECO:0000256" key="9">
    <source>
        <dbReference type="SAM" id="Coils"/>
    </source>
</evidence>
<keyword evidence="6" id="KW-0206">Cytoskeleton</keyword>
<sequence length="554" mass="64309">MYGVHSNYFKTTAALGILLTEEDVRERVNLRRQNLADIRSLSLPGVYEKITHLGNSLKKFVYLKSLDLSRNALTTLEGLKHLTYLEKLNLYFNHISSLSEVLRLHNLTALQVVDFRLNPVVKNESDYRLFVVHMLPNLKQLDDCPVTESDRKASLLHFTSDHAYTFKKSAVLAKRIKPSRFIHPRVEYINSMSKKYLAVDEDDETALRLLAKCEWDLRKHAEKSISSKKVPEVKIHNLKSIYEMKENSKKWKSEFSLPQFFLLQKKSLFQKTLSEDRNTLKGTTTDKGVNESLLISQEIVGPVQKASRFKEQRFNGRGALPQGTTHLMNTNLYEATPMQCLLNLVDKYWNGSKSLHYNENFLAEAEMILSAVQKSLPAGQQKHSTENQEVNKLLLEKEALQECLSQQEKQHSIRIKNLKSELSKIKKDMDVLKQYLNKLLKEKEVLKVHKFEVEENIQILDTADTASLQITDFENHQQLLIDENASMKKHLQNFNKMREMTVMLQESHRTLISTNEHLLKQLNEMHLKHKAEVEQLHCNYNQLKKTMDTLSPKL</sequence>
<evidence type="ECO:0000256" key="4">
    <source>
        <dbReference type="ARBA" id="ARBA00022737"/>
    </source>
</evidence>
<dbReference type="Proteomes" id="UP001652622">
    <property type="component" value="Unplaced"/>
</dbReference>
<organism evidence="11 12">
    <name type="scientific">Pantherophis guttatus</name>
    <name type="common">Corn snake</name>
    <name type="synonym">Elaphe guttata</name>
    <dbReference type="NCBI Taxonomy" id="94885"/>
    <lineage>
        <taxon>Eukaryota</taxon>
        <taxon>Metazoa</taxon>
        <taxon>Chordata</taxon>
        <taxon>Craniata</taxon>
        <taxon>Vertebrata</taxon>
        <taxon>Euteleostomi</taxon>
        <taxon>Lepidosauria</taxon>
        <taxon>Squamata</taxon>
        <taxon>Bifurcata</taxon>
        <taxon>Unidentata</taxon>
        <taxon>Episquamata</taxon>
        <taxon>Toxicofera</taxon>
        <taxon>Serpentes</taxon>
        <taxon>Colubroidea</taxon>
        <taxon>Colubridae</taxon>
        <taxon>Colubrinae</taxon>
        <taxon>Pantherophis</taxon>
    </lineage>
</organism>
<evidence type="ECO:0000256" key="8">
    <source>
        <dbReference type="ARBA" id="ARBA00070210"/>
    </source>
</evidence>
<dbReference type="SMART" id="SM00446">
    <property type="entry name" value="LRRcap"/>
    <property type="match status" value="1"/>
</dbReference>
<dbReference type="AlphaFoldDB" id="A0A6P9BX03"/>
<dbReference type="RefSeq" id="XP_034272251.1">
    <property type="nucleotide sequence ID" value="XM_034416360.2"/>
</dbReference>
<dbReference type="Pfam" id="PF14580">
    <property type="entry name" value="LRR_9"/>
    <property type="match status" value="1"/>
</dbReference>
<proteinExistence type="inferred from homology"/>